<dbReference type="PROSITE" id="PS00077">
    <property type="entry name" value="COX1_CUB"/>
    <property type="match status" value="1"/>
</dbReference>
<keyword evidence="9" id="KW-0408">Iron</keyword>
<accession>K0JA69</accession>
<dbReference type="PANTHER" id="PTHR10422">
    <property type="entry name" value="CYTOCHROME C OXIDASE SUBUNIT 1"/>
    <property type="match status" value="1"/>
</dbReference>
<feature type="transmembrane region" description="Helical" evidence="10">
    <location>
        <begin position="180"/>
        <end position="211"/>
    </location>
</feature>
<dbReference type="Pfam" id="PF00115">
    <property type="entry name" value="COX1"/>
    <property type="match status" value="1"/>
</dbReference>
<evidence type="ECO:0000256" key="10">
    <source>
        <dbReference type="SAM" id="Phobius"/>
    </source>
</evidence>
<evidence type="ECO:0000256" key="1">
    <source>
        <dbReference type="ARBA" id="ARBA00001971"/>
    </source>
</evidence>
<gene>
    <name evidence="12" type="primary">COX1</name>
</gene>
<organism evidence="12">
    <name type="scientific">Philodina citrina</name>
    <dbReference type="NCBI Taxonomy" id="468664"/>
    <lineage>
        <taxon>Eukaryota</taxon>
        <taxon>Metazoa</taxon>
        <taxon>Spiralia</taxon>
        <taxon>Gnathifera</taxon>
        <taxon>Rotifera</taxon>
        <taxon>Eurotatoria</taxon>
        <taxon>Bdelloidea</taxon>
        <taxon>Philodinida</taxon>
        <taxon>Philodinidae</taxon>
        <taxon>Philodina</taxon>
    </lineage>
</organism>
<keyword evidence="9" id="KW-0479">Metal-binding</keyword>
<keyword evidence="6 9" id="KW-0812">Transmembrane</keyword>
<dbReference type="Gene3D" id="1.20.210.10">
    <property type="entry name" value="Cytochrome c oxidase-like, subunit I domain"/>
    <property type="match status" value="1"/>
</dbReference>
<comment type="function">
    <text evidence="9">Component of the cytochrome c oxidase, the last enzyme in the mitochondrial electron transport chain which drives oxidative phosphorylation. The respiratory chain contains 3 multisubunit complexes succinate dehydrogenase (complex II, CII), ubiquinol-cytochrome c oxidoreductase (cytochrome b-c1 complex, complex III, CIII) and cytochrome c oxidase (complex IV, CIV), that cooperate to transfer electrons derived from NADH and succinate to molecular oxygen, creating an electrochemical gradient over the inner membrane that drives transmembrane transport and the ATP synthase. Cytochrome c oxidase is the component of the respiratory chain that catalyzes the reduction of oxygen to water. Electrons originating from reduced cytochrome c in the intermembrane space (IMS) are transferred via the dinuclear copper A center (CU(A)) of subunit 2 and heme A of subunit 1 to the active site in subunit 1, a binuclear center (BNC) formed by heme A3 and copper B (CU(B)). The BNC reduces molecular oxygen to 2 water molecules using 4 electrons from cytochrome c in the IMS and 4 protons from the mitochondrial matrix.</text>
</comment>
<geneLocation type="mitochondrion" evidence="12"/>
<keyword evidence="9" id="KW-0999">Mitochondrion inner membrane</keyword>
<feature type="transmembrane region" description="Helical" evidence="10">
    <location>
        <begin position="16"/>
        <end position="36"/>
    </location>
</feature>
<evidence type="ECO:0000256" key="9">
    <source>
        <dbReference type="RuleBase" id="RU000369"/>
    </source>
</evidence>
<dbReference type="AlphaFoldDB" id="K0JA69"/>
<dbReference type="PANTHER" id="PTHR10422:SF18">
    <property type="entry name" value="CYTOCHROME C OXIDASE SUBUNIT 1"/>
    <property type="match status" value="1"/>
</dbReference>
<feature type="transmembrane region" description="Helical" evidence="10">
    <location>
        <begin position="102"/>
        <end position="124"/>
    </location>
</feature>
<dbReference type="GO" id="GO:0046872">
    <property type="term" value="F:metal ion binding"/>
    <property type="evidence" value="ECO:0007669"/>
    <property type="project" value="UniProtKB-KW"/>
</dbReference>
<feature type="transmembrane region" description="Helical" evidence="10">
    <location>
        <begin position="268"/>
        <end position="291"/>
    </location>
</feature>
<dbReference type="InterPro" id="IPR023615">
    <property type="entry name" value="Cyt_c_Oxase_su1_BS"/>
</dbReference>
<feature type="transmembrane region" description="Helical" evidence="10">
    <location>
        <begin position="303"/>
        <end position="324"/>
    </location>
</feature>
<keyword evidence="9" id="KW-0186">Copper</keyword>
<feature type="transmembrane region" description="Helical" evidence="10">
    <location>
        <begin position="144"/>
        <end position="168"/>
    </location>
</feature>
<reference evidence="12" key="1">
    <citation type="journal article" date="2013" name="Mol. Phylogenet. Evol.">
        <title>Phylogenetic analyses of endoparasitic Acanthocephala based on mitochondrial genomes suggest secondary loss of sensory organs.</title>
        <authorList>
            <person name="Weber M."/>
            <person name="Wey-Fabrizius A.R."/>
            <person name="Podsiadlowski L."/>
            <person name="Witek A."/>
            <person name="Schill R.O."/>
            <person name="Sugar L."/>
            <person name="Herlyn H."/>
            <person name="Hankeln T."/>
        </authorList>
    </citation>
    <scope>NUCLEOTIDE SEQUENCE</scope>
</reference>
<comment type="pathway">
    <text evidence="3 9">Energy metabolism; oxidative phosphorylation.</text>
</comment>
<evidence type="ECO:0000313" key="12">
    <source>
        <dbReference type="EMBL" id="CCA94467.1"/>
    </source>
</evidence>
<sequence length="513" mass="56901">MVLRWLFSTNHKDIGTLYFIIGVWSGFLGASISLIIRTELGMVGSIIMDEQIYNSMVTAHAFLMIFFFVMPVAVGGFGNWLLPLMMNVMDMAFPRLNNLSFWLVPVALLFMSLSLLVGLGPGTGWTVYPPLSNSVYHFGGSIDLAIFSLHVAGVSSILGGINFITTCLKGKISYVLSLEFLTLFSWAMVVTSFLLVLSLPVLAGGITMLLLDRNFGSSFFDPSGGGNPILYQHLFWFFGHPEVYISIIPGFGMISHIVISISKKGEILGYLGMVYAMISIGLLGFIVWAHHMFTVGLDVDTRAYFTAATMAIAVPTGIKIFSWIGTLFGGVYSFDYLMLWVLGFIFLFTMGGLTGIVLSNSSLDIVLHDTYYVVAHFHYALSMGAVFSSLAGFFYWFPLFTGVAMNGKLLLVQFLILFVGVNMTFFPQHFLGLSGMPRRYADYADSMLFWNIVSSLGAFISFFGAVMIMFVIWEALVAKRSVVSVMVGYWDVEWSYEYPLSFHAANETAKVYL</sequence>
<dbReference type="PRINTS" id="PR01165">
    <property type="entry name" value="CYCOXIDASEI"/>
</dbReference>
<evidence type="ECO:0000256" key="2">
    <source>
        <dbReference type="ARBA" id="ARBA00004141"/>
    </source>
</evidence>
<dbReference type="InterPro" id="IPR033944">
    <property type="entry name" value="Cyt_c_oxase_su1_dom"/>
</dbReference>
<dbReference type="GO" id="GO:0020037">
    <property type="term" value="F:heme binding"/>
    <property type="evidence" value="ECO:0007669"/>
    <property type="project" value="InterPro"/>
</dbReference>
<dbReference type="SUPFAM" id="SSF81442">
    <property type="entry name" value="Cytochrome c oxidase subunit I-like"/>
    <property type="match status" value="1"/>
</dbReference>
<feature type="transmembrane region" description="Helical" evidence="10">
    <location>
        <begin position="336"/>
        <end position="357"/>
    </location>
</feature>
<feature type="transmembrane region" description="Helical" evidence="10">
    <location>
        <begin position="448"/>
        <end position="473"/>
    </location>
</feature>
<feature type="transmembrane region" description="Helical" evidence="10">
    <location>
        <begin position="377"/>
        <end position="397"/>
    </location>
</feature>
<dbReference type="InterPro" id="IPR036927">
    <property type="entry name" value="Cyt_c_oxase-like_su1_sf"/>
</dbReference>
<dbReference type="CDD" id="cd01663">
    <property type="entry name" value="Cyt_c_Oxidase_I"/>
    <property type="match status" value="1"/>
</dbReference>
<dbReference type="GO" id="GO:0045277">
    <property type="term" value="C:respiratory chain complex IV"/>
    <property type="evidence" value="ECO:0007669"/>
    <property type="project" value="InterPro"/>
</dbReference>
<name>K0JA69_9BILA</name>
<comment type="cofactor">
    <cofactor evidence="1">
        <name>heme</name>
        <dbReference type="ChEBI" id="CHEBI:30413"/>
    </cofactor>
</comment>
<evidence type="ECO:0000256" key="8">
    <source>
        <dbReference type="ARBA" id="ARBA00023136"/>
    </source>
</evidence>
<evidence type="ECO:0000259" key="11">
    <source>
        <dbReference type="PROSITE" id="PS50855"/>
    </source>
</evidence>
<feature type="transmembrane region" description="Helical" evidence="10">
    <location>
        <begin position="56"/>
        <end position="82"/>
    </location>
</feature>
<keyword evidence="9" id="KW-0349">Heme</keyword>
<evidence type="ECO:0000256" key="6">
    <source>
        <dbReference type="ARBA" id="ARBA00022692"/>
    </source>
</evidence>
<proteinExistence type="inferred from homology"/>
<feature type="transmembrane region" description="Helical" evidence="10">
    <location>
        <begin position="409"/>
        <end position="428"/>
    </location>
</feature>
<keyword evidence="7 10" id="KW-1133">Transmembrane helix</keyword>
<dbReference type="EC" id="7.1.1.9" evidence="9"/>
<feature type="domain" description="Cytochrome oxidase subunit I profile" evidence="11">
    <location>
        <begin position="1"/>
        <end position="513"/>
    </location>
</feature>
<dbReference type="GO" id="GO:0006123">
    <property type="term" value="P:mitochondrial electron transport, cytochrome c to oxygen"/>
    <property type="evidence" value="ECO:0007669"/>
    <property type="project" value="TreeGrafter"/>
</dbReference>
<comment type="catalytic activity">
    <reaction evidence="9">
        <text>4 Fe(II)-[cytochrome c] + O2 + 8 H(+)(in) = 4 Fe(III)-[cytochrome c] + 2 H2O + 4 H(+)(out)</text>
        <dbReference type="Rhea" id="RHEA:11436"/>
        <dbReference type="Rhea" id="RHEA-COMP:10350"/>
        <dbReference type="Rhea" id="RHEA-COMP:14399"/>
        <dbReference type="ChEBI" id="CHEBI:15377"/>
        <dbReference type="ChEBI" id="CHEBI:15378"/>
        <dbReference type="ChEBI" id="CHEBI:15379"/>
        <dbReference type="ChEBI" id="CHEBI:29033"/>
        <dbReference type="ChEBI" id="CHEBI:29034"/>
        <dbReference type="EC" id="7.1.1.9"/>
    </reaction>
</comment>
<keyword evidence="8 9" id="KW-0472">Membrane</keyword>
<dbReference type="GO" id="GO:0015990">
    <property type="term" value="P:electron transport coupled proton transport"/>
    <property type="evidence" value="ECO:0007669"/>
    <property type="project" value="TreeGrafter"/>
</dbReference>
<evidence type="ECO:0000256" key="7">
    <source>
        <dbReference type="ARBA" id="ARBA00022989"/>
    </source>
</evidence>
<evidence type="ECO:0000256" key="5">
    <source>
        <dbReference type="ARBA" id="ARBA00015947"/>
    </source>
</evidence>
<evidence type="ECO:0000256" key="3">
    <source>
        <dbReference type="ARBA" id="ARBA00004673"/>
    </source>
</evidence>
<protein>
    <recommendedName>
        <fullName evidence="5 9">Cytochrome c oxidase subunit 1</fullName>
        <ecNumber evidence="9">7.1.1.9</ecNumber>
    </recommendedName>
</protein>
<evidence type="ECO:0000256" key="4">
    <source>
        <dbReference type="ARBA" id="ARBA00009578"/>
    </source>
</evidence>
<comment type="subcellular location">
    <subcellularLocation>
        <location evidence="2">Membrane</location>
        <topology evidence="2">Multi-pass membrane protein</topology>
    </subcellularLocation>
    <subcellularLocation>
        <location evidence="9">Mitochondrion inner membrane</location>
        <topology evidence="9">Multi-pass membrane protein</topology>
    </subcellularLocation>
</comment>
<keyword evidence="9" id="KW-0679">Respiratory chain</keyword>
<dbReference type="UniPathway" id="UPA00705"/>
<feature type="transmembrane region" description="Helical" evidence="10">
    <location>
        <begin position="243"/>
        <end position="261"/>
    </location>
</feature>
<dbReference type="InterPro" id="IPR000883">
    <property type="entry name" value="Cyt_C_Oxase_1"/>
</dbReference>
<keyword evidence="9 12" id="KW-0496">Mitochondrion</keyword>
<dbReference type="EMBL" id="FR856884">
    <property type="protein sequence ID" value="CCA94467.1"/>
    <property type="molecule type" value="Genomic_DNA"/>
</dbReference>
<dbReference type="GO" id="GO:0004129">
    <property type="term" value="F:cytochrome-c oxidase activity"/>
    <property type="evidence" value="ECO:0007669"/>
    <property type="project" value="UniProtKB-EC"/>
</dbReference>
<dbReference type="PROSITE" id="PS50855">
    <property type="entry name" value="COX1"/>
    <property type="match status" value="1"/>
</dbReference>
<comment type="similarity">
    <text evidence="4 9">Belongs to the heme-copper respiratory oxidase family.</text>
</comment>
<keyword evidence="9" id="KW-0813">Transport</keyword>
<keyword evidence="9" id="KW-0249">Electron transport</keyword>
<dbReference type="GO" id="GO:0005743">
    <property type="term" value="C:mitochondrial inner membrane"/>
    <property type="evidence" value="ECO:0007669"/>
    <property type="project" value="UniProtKB-SubCell"/>
</dbReference>
<dbReference type="InterPro" id="IPR023616">
    <property type="entry name" value="Cyt_c_oxase-like_su1_dom"/>
</dbReference>